<dbReference type="SUPFAM" id="SSF53850">
    <property type="entry name" value="Periplasmic binding protein-like II"/>
    <property type="match status" value="1"/>
</dbReference>
<dbReference type="PANTHER" id="PTHR30222">
    <property type="entry name" value="SPERMIDINE/PUTRESCINE-BINDING PERIPLASMIC PROTEIN"/>
    <property type="match status" value="1"/>
</dbReference>
<name>A0A6J6MBQ0_9ZZZZ</name>
<evidence type="ECO:0000256" key="1">
    <source>
        <dbReference type="ARBA" id="ARBA00022729"/>
    </source>
</evidence>
<keyword evidence="1" id="KW-0732">Signal</keyword>
<proteinExistence type="predicted"/>
<protein>
    <submittedName>
        <fullName evidence="2">Unannotated protein</fullName>
    </submittedName>
</protein>
<dbReference type="EMBL" id="CAEZWR010000123">
    <property type="protein sequence ID" value="CAB4670398.1"/>
    <property type="molecule type" value="Genomic_DNA"/>
</dbReference>
<evidence type="ECO:0000313" key="2">
    <source>
        <dbReference type="EMBL" id="CAB4670398.1"/>
    </source>
</evidence>
<dbReference type="Gene3D" id="3.40.190.10">
    <property type="entry name" value="Periplasmic binding protein-like II"/>
    <property type="match status" value="1"/>
</dbReference>
<dbReference type="Pfam" id="PF13416">
    <property type="entry name" value="SBP_bac_8"/>
    <property type="match status" value="1"/>
</dbReference>
<reference evidence="2" key="1">
    <citation type="submission" date="2020-05" db="EMBL/GenBank/DDBJ databases">
        <authorList>
            <person name="Chiriac C."/>
            <person name="Salcher M."/>
            <person name="Ghai R."/>
            <person name="Kavagutti S V."/>
        </authorList>
    </citation>
    <scope>NUCLEOTIDE SEQUENCE</scope>
</reference>
<dbReference type="InterPro" id="IPR006059">
    <property type="entry name" value="SBP"/>
</dbReference>
<sequence length="186" mass="20821">MLSEMRDTMGIIMAWQGNDPSNFTEDQFMQAIDALRTQIDNGQIRSVEGNSYMSDMESGNVVAVIGWSGDVIQLGSDFGIAMPESGGTLWTDNMLIPPLVSHKKNAEKLMNYYYDPEVAAKISAFVQYISPVKGAQEAMQKVDPALVDNQWIFPTAETLNKSYVFMTLTPEQDLKYQREFQKAIGN</sequence>
<accession>A0A6J6MBQ0</accession>
<dbReference type="PANTHER" id="PTHR30222:SF17">
    <property type="entry name" value="SPERMIDINE_PUTRESCINE-BINDING PERIPLASMIC PROTEIN"/>
    <property type="match status" value="1"/>
</dbReference>
<dbReference type="AlphaFoldDB" id="A0A6J6MBQ0"/>
<gene>
    <name evidence="2" type="ORF">UFOPK2282_01045</name>
</gene>
<organism evidence="2">
    <name type="scientific">freshwater metagenome</name>
    <dbReference type="NCBI Taxonomy" id="449393"/>
    <lineage>
        <taxon>unclassified sequences</taxon>
        <taxon>metagenomes</taxon>
        <taxon>ecological metagenomes</taxon>
    </lineage>
</organism>